<keyword evidence="3" id="KW-1185">Reference proteome</keyword>
<evidence type="ECO:0000313" key="3">
    <source>
        <dbReference type="Proteomes" id="UP001519460"/>
    </source>
</evidence>
<gene>
    <name evidence="2" type="ORF">BaRGS_00040414</name>
</gene>
<dbReference type="AlphaFoldDB" id="A0ABD0J068"/>
<accession>A0ABD0J068</accession>
<dbReference type="Proteomes" id="UP001519460">
    <property type="component" value="Unassembled WGS sequence"/>
</dbReference>
<dbReference type="EMBL" id="JACVVK020000807">
    <property type="protein sequence ID" value="KAK7444364.1"/>
    <property type="molecule type" value="Genomic_DNA"/>
</dbReference>
<protein>
    <submittedName>
        <fullName evidence="2">Uncharacterized protein</fullName>
    </submittedName>
</protein>
<evidence type="ECO:0000313" key="2">
    <source>
        <dbReference type="EMBL" id="KAK7444364.1"/>
    </source>
</evidence>
<feature type="compositionally biased region" description="Basic and acidic residues" evidence="1">
    <location>
        <begin position="84"/>
        <end position="99"/>
    </location>
</feature>
<feature type="compositionally biased region" description="Basic and acidic residues" evidence="1">
    <location>
        <begin position="35"/>
        <end position="67"/>
    </location>
</feature>
<organism evidence="2 3">
    <name type="scientific">Batillaria attramentaria</name>
    <dbReference type="NCBI Taxonomy" id="370345"/>
    <lineage>
        <taxon>Eukaryota</taxon>
        <taxon>Metazoa</taxon>
        <taxon>Spiralia</taxon>
        <taxon>Lophotrochozoa</taxon>
        <taxon>Mollusca</taxon>
        <taxon>Gastropoda</taxon>
        <taxon>Caenogastropoda</taxon>
        <taxon>Sorbeoconcha</taxon>
        <taxon>Cerithioidea</taxon>
        <taxon>Batillariidae</taxon>
        <taxon>Batillaria</taxon>
    </lineage>
</organism>
<feature type="region of interest" description="Disordered" evidence="1">
    <location>
        <begin position="1"/>
        <end position="99"/>
    </location>
</feature>
<name>A0ABD0J068_9CAEN</name>
<reference evidence="2 3" key="1">
    <citation type="journal article" date="2023" name="Sci. Data">
        <title>Genome assembly of the Korean intertidal mud-creeper Batillaria attramentaria.</title>
        <authorList>
            <person name="Patra A.K."/>
            <person name="Ho P.T."/>
            <person name="Jun S."/>
            <person name="Lee S.J."/>
            <person name="Kim Y."/>
            <person name="Won Y.J."/>
        </authorList>
    </citation>
    <scope>NUCLEOTIDE SEQUENCE [LARGE SCALE GENOMIC DNA]</scope>
    <source>
        <strain evidence="2">Wonlab-2016</strain>
    </source>
</reference>
<comment type="caution">
    <text evidence="2">The sequence shown here is derived from an EMBL/GenBank/DDBJ whole genome shotgun (WGS) entry which is preliminary data.</text>
</comment>
<evidence type="ECO:0000256" key="1">
    <source>
        <dbReference type="SAM" id="MobiDB-lite"/>
    </source>
</evidence>
<feature type="compositionally biased region" description="Polar residues" evidence="1">
    <location>
        <begin position="7"/>
        <end position="23"/>
    </location>
</feature>
<sequence length="99" mass="11538">MRKETRLPQQIQNQHKTILNPTGQAIARTKRRRKPVETTEKVLNEEPKRVKEKGRQTARERKKKEQTGLEGQPAQTTEALKANEQVEKRAKEEREKKAG</sequence>
<proteinExistence type="predicted"/>